<feature type="domain" description="EF-hand" evidence="8">
    <location>
        <begin position="910"/>
        <end position="945"/>
    </location>
</feature>
<feature type="transmembrane region" description="Helical" evidence="7">
    <location>
        <begin position="275"/>
        <end position="294"/>
    </location>
</feature>
<dbReference type="GO" id="GO:0005509">
    <property type="term" value="F:calcium ion binding"/>
    <property type="evidence" value="ECO:0007669"/>
    <property type="project" value="InterPro"/>
</dbReference>
<dbReference type="CDD" id="cd00051">
    <property type="entry name" value="EFh"/>
    <property type="match status" value="1"/>
</dbReference>
<gene>
    <name evidence="9" type="ORF">C1SCF055_LOCUS32327</name>
</gene>
<evidence type="ECO:0000256" key="4">
    <source>
        <dbReference type="ARBA" id="ARBA00022989"/>
    </source>
</evidence>
<keyword evidence="2 7" id="KW-0812">Transmembrane</keyword>
<feature type="compositionally biased region" description="Polar residues" evidence="6">
    <location>
        <begin position="1066"/>
        <end position="1077"/>
    </location>
</feature>
<evidence type="ECO:0000256" key="2">
    <source>
        <dbReference type="ARBA" id="ARBA00022692"/>
    </source>
</evidence>
<dbReference type="Proteomes" id="UP001152797">
    <property type="component" value="Unassembled WGS sequence"/>
</dbReference>
<comment type="caution">
    <text evidence="9">The sequence shown here is derived from an EMBL/GenBank/DDBJ whole genome shotgun (WGS) entry which is preliminary data.</text>
</comment>
<dbReference type="InterPro" id="IPR002048">
    <property type="entry name" value="EF_hand_dom"/>
</dbReference>
<dbReference type="GO" id="GO:0016020">
    <property type="term" value="C:membrane"/>
    <property type="evidence" value="ECO:0007669"/>
    <property type="project" value="UniProtKB-SubCell"/>
</dbReference>
<dbReference type="InterPro" id="IPR018247">
    <property type="entry name" value="EF_Hand_1_Ca_BS"/>
</dbReference>
<dbReference type="EMBL" id="CAMXCT010003890">
    <property type="protein sequence ID" value="CAI4006713.1"/>
    <property type="molecule type" value="Genomic_DNA"/>
</dbReference>
<evidence type="ECO:0000256" key="7">
    <source>
        <dbReference type="SAM" id="Phobius"/>
    </source>
</evidence>
<dbReference type="Pfam" id="PF00520">
    <property type="entry name" value="Ion_trans"/>
    <property type="match status" value="1"/>
</dbReference>
<comment type="subcellular location">
    <subcellularLocation>
        <location evidence="1">Membrane</location>
        <topology evidence="1">Multi-pass membrane protein</topology>
    </subcellularLocation>
</comment>
<evidence type="ECO:0000313" key="10">
    <source>
        <dbReference type="EMBL" id="CAL4794025.1"/>
    </source>
</evidence>
<dbReference type="PANTHER" id="PTHR46726:SF1">
    <property type="entry name" value="TWO-PORE CALCIUM CHANNEL 3"/>
    <property type="match status" value="1"/>
</dbReference>
<dbReference type="PANTHER" id="PTHR46726">
    <property type="entry name" value="TWO PORE CHANNEL 3"/>
    <property type="match status" value="1"/>
</dbReference>
<dbReference type="InterPro" id="IPR027359">
    <property type="entry name" value="Volt_channel_dom_sf"/>
</dbReference>
<dbReference type="EMBL" id="CAMXCT030003890">
    <property type="protein sequence ID" value="CAL4794025.1"/>
    <property type="molecule type" value="Genomic_DNA"/>
</dbReference>
<accession>A0A9P1DBC5</accession>
<proteinExistence type="predicted"/>
<feature type="transmembrane region" description="Helical" evidence="7">
    <location>
        <begin position="301"/>
        <end position="324"/>
    </location>
</feature>
<evidence type="ECO:0000256" key="5">
    <source>
        <dbReference type="ARBA" id="ARBA00023136"/>
    </source>
</evidence>
<evidence type="ECO:0000259" key="8">
    <source>
        <dbReference type="PROSITE" id="PS50222"/>
    </source>
</evidence>
<dbReference type="Gene3D" id="1.10.238.10">
    <property type="entry name" value="EF-hand"/>
    <property type="match status" value="1"/>
</dbReference>
<dbReference type="PROSITE" id="PS00018">
    <property type="entry name" value="EF_HAND_1"/>
    <property type="match status" value="1"/>
</dbReference>
<dbReference type="SUPFAM" id="SSF47473">
    <property type="entry name" value="EF-hand"/>
    <property type="match status" value="1"/>
</dbReference>
<feature type="domain" description="EF-hand" evidence="8">
    <location>
        <begin position="954"/>
        <end position="989"/>
    </location>
</feature>
<keyword evidence="11" id="KW-1185">Reference proteome</keyword>
<dbReference type="InterPro" id="IPR011992">
    <property type="entry name" value="EF-hand-dom_pair"/>
</dbReference>
<feature type="compositionally biased region" description="Basic and acidic residues" evidence="6">
    <location>
        <begin position="1158"/>
        <end position="1180"/>
    </location>
</feature>
<dbReference type="PROSITE" id="PS50222">
    <property type="entry name" value="EF_HAND_2"/>
    <property type="match status" value="2"/>
</dbReference>
<dbReference type="SUPFAM" id="SSF81324">
    <property type="entry name" value="Voltage-gated potassium channels"/>
    <property type="match status" value="1"/>
</dbReference>
<keyword evidence="5 7" id="KW-0472">Membrane</keyword>
<feature type="region of interest" description="Disordered" evidence="6">
    <location>
        <begin position="1155"/>
        <end position="1216"/>
    </location>
</feature>
<dbReference type="OrthoDB" id="416585at2759"/>
<protein>
    <recommendedName>
        <fullName evidence="8">EF-hand domain-containing protein</fullName>
    </recommendedName>
</protein>
<evidence type="ECO:0000256" key="6">
    <source>
        <dbReference type="SAM" id="MobiDB-lite"/>
    </source>
</evidence>
<feature type="transmembrane region" description="Helical" evidence="7">
    <location>
        <begin position="156"/>
        <end position="175"/>
    </location>
</feature>
<dbReference type="Gene3D" id="1.20.120.350">
    <property type="entry name" value="Voltage-gated potassium channels. Chain C"/>
    <property type="match status" value="1"/>
</dbReference>
<evidence type="ECO:0000256" key="3">
    <source>
        <dbReference type="ARBA" id="ARBA00022837"/>
    </source>
</evidence>
<dbReference type="GO" id="GO:0005216">
    <property type="term" value="F:monoatomic ion channel activity"/>
    <property type="evidence" value="ECO:0007669"/>
    <property type="project" value="InterPro"/>
</dbReference>
<feature type="region of interest" description="Disordered" evidence="6">
    <location>
        <begin position="1056"/>
        <end position="1082"/>
    </location>
</feature>
<dbReference type="EMBL" id="CAMXCT020003890">
    <property type="protein sequence ID" value="CAL1160088.1"/>
    <property type="molecule type" value="Genomic_DNA"/>
</dbReference>
<feature type="compositionally biased region" description="Basic and acidic residues" evidence="6">
    <location>
        <begin position="1056"/>
        <end position="1065"/>
    </location>
</feature>
<feature type="compositionally biased region" description="Basic residues" evidence="6">
    <location>
        <begin position="1181"/>
        <end position="1194"/>
    </location>
</feature>
<name>A0A9P1DBC5_9DINO</name>
<evidence type="ECO:0000256" key="1">
    <source>
        <dbReference type="ARBA" id="ARBA00004141"/>
    </source>
</evidence>
<reference evidence="10 11" key="2">
    <citation type="submission" date="2024-05" db="EMBL/GenBank/DDBJ databases">
        <authorList>
            <person name="Chen Y."/>
            <person name="Shah S."/>
            <person name="Dougan E. K."/>
            <person name="Thang M."/>
            <person name="Chan C."/>
        </authorList>
    </citation>
    <scope>NUCLEOTIDE SEQUENCE [LARGE SCALE GENOMIC DNA]</scope>
</reference>
<evidence type="ECO:0000313" key="11">
    <source>
        <dbReference type="Proteomes" id="UP001152797"/>
    </source>
</evidence>
<evidence type="ECO:0000313" key="9">
    <source>
        <dbReference type="EMBL" id="CAI4006713.1"/>
    </source>
</evidence>
<keyword evidence="3" id="KW-0106">Calcium</keyword>
<feature type="transmembrane region" description="Helical" evidence="7">
    <location>
        <begin position="124"/>
        <end position="144"/>
    </location>
</feature>
<sequence>MNRWNNGMNVRPQHARVLIATGLATSVSRSMEGARLDRNESSKSCKRRSVSLSGKFIKAKSNLQQLELQEETDFKTRQKRMVGRVLKSTYVSNFMVALVLFDAYCTCADIDSRAVGKATPKEFAIFSDLCLVMYTIELFLNMAVKGREIFMDWTMILDVVIIMCGYGEFLLTLFADNDLVLSMGMFRAFRLARIVRLMRLLRKTRALRELQKLVTMMATCLKALVWSSVFCFFIMSVWAMFMVEVVHPIISEPGLFDDCVQCQTAAGSVMNANLLLFKTVIAGDSWGLIAVPVIQAYPATAFIFIGSQVTLVFGVLNLIVAVVVDTFAEARQRDILNLAEELEYDFEKDRKFLQKVFDRKRDTLLDVARRSRRIACLPVSARLKGRLAATVLGPKAVWGHVINGRCPTQKDIACFFRHYKAATSDNRFVKGRSSMDLKRAFFFGHTCDLAFYGALRTISSGFAWARHCASLGENCRWSQSTVFCLNSILQDLGWCAHSNAVGQSGDVPCIHFGAVKAEVDKCLHHIRGSKLSHLILRDCIKGSLLFSSVRIVCRSLGADGHIRAAEAARRLAPAGAGCDPFAPLGMAVILAPVLRQLQALHPDIFTVTYIDDRTCLCPTVADLDVVNNVWSTMESFLRLRTNEEKSQIWARSPEALAKLDNTHYSSNASFTMQVLGATLGPEERALSDRERDTLLDVARRSRRIACLPVSARLKGRLAATVLGPKAVWGHVINGRCPTQKDIACFFRHYKAATSDNRFVKGRSSMDLKRAFFFGHTCDLAFYGALRTISSGFAWARHCASLGENCRWSQSTVFCLNSILQDLGWCAHSNAVGQSGDVPCIHFGAVKAEVDKCLHHIRDAWRLKKVRQWLSHRTRIDSGIGLVGAAPIKLKRGFLGLLCTVFCCLRRGMGSMRRATTQVFDRMDADGSGLVTFEELVEGARRDPEFQSRLRVMDIDEADLQQLFEMIDIHEQGYINATEFIAPLSRWVHDSKTAPRFIKYNLQRTMNQQEELFVFCQDCFNSISDRIEELSDRIEGGGNLEQLQQNLAAAAESRGSDFENLEHQKSDQSCQSRSSIGSLASDGSKLDLRTEADSLAEGVEQPHLSKKVKVTSLHAVDELTAAMDSLERYVLTATEGALKKSMAIMGTTLRLRLASSGYEPREHHVSECGERRERDGRDGEGRRHRKGHELRRREKPAKGGGFLGSKEEGFSGIHSSSSSWALGKTFSVNSTTFGKERCARLPAGTFAAPKGLLPTDSEEMKDPLSHHVSFEQKKVVAKMMRAEHADPQLTRS</sequence>
<dbReference type="Gene3D" id="1.10.287.70">
    <property type="match status" value="1"/>
</dbReference>
<dbReference type="SMART" id="SM00054">
    <property type="entry name" value="EFh"/>
    <property type="match status" value="2"/>
</dbReference>
<reference evidence="9" key="1">
    <citation type="submission" date="2022-10" db="EMBL/GenBank/DDBJ databases">
        <authorList>
            <person name="Chen Y."/>
            <person name="Dougan E. K."/>
            <person name="Chan C."/>
            <person name="Rhodes N."/>
            <person name="Thang M."/>
        </authorList>
    </citation>
    <scope>NUCLEOTIDE SEQUENCE</scope>
</reference>
<keyword evidence="4 7" id="KW-1133">Transmembrane helix</keyword>
<organism evidence="9">
    <name type="scientific">Cladocopium goreaui</name>
    <dbReference type="NCBI Taxonomy" id="2562237"/>
    <lineage>
        <taxon>Eukaryota</taxon>
        <taxon>Sar</taxon>
        <taxon>Alveolata</taxon>
        <taxon>Dinophyceae</taxon>
        <taxon>Suessiales</taxon>
        <taxon>Symbiodiniaceae</taxon>
        <taxon>Cladocopium</taxon>
    </lineage>
</organism>
<dbReference type="InterPro" id="IPR005821">
    <property type="entry name" value="Ion_trans_dom"/>
</dbReference>
<feature type="transmembrane region" description="Helical" evidence="7">
    <location>
        <begin position="213"/>
        <end position="241"/>
    </location>
</feature>